<protein>
    <submittedName>
        <fullName evidence="1">Uncharacterized protein</fullName>
    </submittedName>
</protein>
<accession>A0A4R7D342</accession>
<dbReference type="AlphaFoldDB" id="A0A4R7D342"/>
<dbReference type="EMBL" id="SNZV01000005">
    <property type="protein sequence ID" value="TDS13246.1"/>
    <property type="molecule type" value="Genomic_DNA"/>
</dbReference>
<keyword evidence="2" id="KW-1185">Reference proteome</keyword>
<dbReference type="OrthoDB" id="711522at2"/>
<gene>
    <name evidence="1" type="ORF">B0I21_105381</name>
</gene>
<evidence type="ECO:0000313" key="2">
    <source>
        <dbReference type="Proteomes" id="UP000294752"/>
    </source>
</evidence>
<dbReference type="RefSeq" id="WP_133640717.1">
    <property type="nucleotide sequence ID" value="NZ_SNZV01000005.1"/>
</dbReference>
<proteinExistence type="predicted"/>
<dbReference type="Proteomes" id="UP000294752">
    <property type="component" value="Unassembled WGS sequence"/>
</dbReference>
<comment type="caution">
    <text evidence="1">The sequence shown here is derived from an EMBL/GenBank/DDBJ whole genome shotgun (WGS) entry which is preliminary data.</text>
</comment>
<sequence length="70" mass="7640">MQLQDIQVNDTTVSQEDSTPRVSFNIDITLVCSGDLEAYKVNGNLDTTSLKDAALKLLQNKLNGIDDVAK</sequence>
<reference evidence="1 2" key="1">
    <citation type="submission" date="2019-03" db="EMBL/GenBank/DDBJ databases">
        <title>Genomic Encyclopedia of Type Strains, Phase III (KMG-III): the genomes of soil and plant-associated and newly described type strains.</title>
        <authorList>
            <person name="Whitman W."/>
        </authorList>
    </citation>
    <scope>NUCLEOTIDE SEQUENCE [LARGE SCALE GENOMIC DNA]</scope>
    <source>
        <strain evidence="1 2">CGMCC 1.12801</strain>
    </source>
</reference>
<name>A0A4R7D342_9SPHI</name>
<organism evidence="1 2">
    <name type="scientific">Sphingobacterium paludis</name>
    <dbReference type="NCBI Taxonomy" id="1476465"/>
    <lineage>
        <taxon>Bacteria</taxon>
        <taxon>Pseudomonadati</taxon>
        <taxon>Bacteroidota</taxon>
        <taxon>Sphingobacteriia</taxon>
        <taxon>Sphingobacteriales</taxon>
        <taxon>Sphingobacteriaceae</taxon>
        <taxon>Sphingobacterium</taxon>
    </lineage>
</organism>
<evidence type="ECO:0000313" key="1">
    <source>
        <dbReference type="EMBL" id="TDS13246.1"/>
    </source>
</evidence>